<keyword evidence="10" id="KW-1185">Reference proteome</keyword>
<keyword evidence="3 7" id="KW-0812">Transmembrane</keyword>
<dbReference type="Gene3D" id="1.20.1540.10">
    <property type="entry name" value="Rhomboid-like"/>
    <property type="match status" value="1"/>
</dbReference>
<dbReference type="GO" id="GO:0016020">
    <property type="term" value="C:membrane"/>
    <property type="evidence" value="ECO:0007669"/>
    <property type="project" value="UniProtKB-SubCell"/>
</dbReference>
<comment type="similarity">
    <text evidence="2">Belongs to the peptidase S54 family.</text>
</comment>
<reference evidence="9 10" key="1">
    <citation type="submission" date="2020-08" db="EMBL/GenBank/DDBJ databases">
        <title>Genomic Encyclopedia of Type Strains, Phase IV (KMG-IV): sequencing the most valuable type-strain genomes for metagenomic binning, comparative biology and taxonomic classification.</title>
        <authorList>
            <person name="Goeker M."/>
        </authorList>
    </citation>
    <scope>NUCLEOTIDE SEQUENCE [LARGE SCALE GENOMIC DNA]</scope>
    <source>
        <strain evidence="9 10">DSM 26736</strain>
    </source>
</reference>
<dbReference type="InterPro" id="IPR050925">
    <property type="entry name" value="Rhomboid_protease_S54"/>
</dbReference>
<feature type="transmembrane region" description="Helical" evidence="7">
    <location>
        <begin position="148"/>
        <end position="165"/>
    </location>
</feature>
<feature type="transmembrane region" description="Helical" evidence="7">
    <location>
        <begin position="87"/>
        <end position="109"/>
    </location>
</feature>
<proteinExistence type="inferred from homology"/>
<dbReference type="EMBL" id="JACIJF010000001">
    <property type="protein sequence ID" value="MBB5709089.1"/>
    <property type="molecule type" value="Genomic_DNA"/>
</dbReference>
<protein>
    <submittedName>
        <fullName evidence="9">Membrane associated rhomboid family serine protease</fullName>
    </submittedName>
</protein>
<dbReference type="InterPro" id="IPR035952">
    <property type="entry name" value="Rhomboid-like_sf"/>
</dbReference>
<dbReference type="Proteomes" id="UP000527143">
    <property type="component" value="Unassembled WGS sequence"/>
</dbReference>
<dbReference type="InterPro" id="IPR022764">
    <property type="entry name" value="Peptidase_S54_rhomboid_dom"/>
</dbReference>
<evidence type="ECO:0000256" key="3">
    <source>
        <dbReference type="ARBA" id="ARBA00022692"/>
    </source>
</evidence>
<name>A0A840YAM2_9SPHN</name>
<comment type="caution">
    <text evidence="9">The sequence shown here is derived from an EMBL/GenBank/DDBJ whole genome shotgun (WGS) entry which is preliminary data.</text>
</comment>
<evidence type="ECO:0000313" key="9">
    <source>
        <dbReference type="EMBL" id="MBB5709089.1"/>
    </source>
</evidence>
<evidence type="ECO:0000256" key="1">
    <source>
        <dbReference type="ARBA" id="ARBA00004141"/>
    </source>
</evidence>
<keyword evidence="4" id="KW-0378">Hydrolase</keyword>
<accession>A0A840YAM2</accession>
<comment type="subcellular location">
    <subcellularLocation>
        <location evidence="1">Membrane</location>
        <topology evidence="1">Multi-pass membrane protein</topology>
    </subcellularLocation>
</comment>
<evidence type="ECO:0000256" key="5">
    <source>
        <dbReference type="ARBA" id="ARBA00022989"/>
    </source>
</evidence>
<dbReference type="GO" id="GO:0006508">
    <property type="term" value="P:proteolysis"/>
    <property type="evidence" value="ECO:0007669"/>
    <property type="project" value="UniProtKB-KW"/>
</dbReference>
<keyword evidence="9" id="KW-0645">Protease</keyword>
<keyword evidence="6 7" id="KW-0472">Membrane</keyword>
<feature type="transmembrane region" description="Helical" evidence="7">
    <location>
        <begin position="115"/>
        <end position="136"/>
    </location>
</feature>
<evidence type="ECO:0000256" key="7">
    <source>
        <dbReference type="SAM" id="Phobius"/>
    </source>
</evidence>
<feature type="domain" description="Peptidase S54 rhomboid" evidence="8">
    <location>
        <begin position="54"/>
        <end position="201"/>
    </location>
</feature>
<evidence type="ECO:0000256" key="4">
    <source>
        <dbReference type="ARBA" id="ARBA00022801"/>
    </source>
</evidence>
<keyword evidence="5 7" id="KW-1133">Transmembrane helix</keyword>
<evidence type="ECO:0000259" key="8">
    <source>
        <dbReference type="Pfam" id="PF01694"/>
    </source>
</evidence>
<dbReference type="AlphaFoldDB" id="A0A840YAM2"/>
<evidence type="ECO:0000313" key="10">
    <source>
        <dbReference type="Proteomes" id="UP000527143"/>
    </source>
</evidence>
<feature type="transmembrane region" description="Helical" evidence="7">
    <location>
        <begin position="54"/>
        <end position="75"/>
    </location>
</feature>
<dbReference type="Pfam" id="PF01694">
    <property type="entry name" value="Rhomboid"/>
    <property type="match status" value="1"/>
</dbReference>
<dbReference type="GO" id="GO:0004252">
    <property type="term" value="F:serine-type endopeptidase activity"/>
    <property type="evidence" value="ECO:0007669"/>
    <property type="project" value="InterPro"/>
</dbReference>
<feature type="transmembrane region" description="Helical" evidence="7">
    <location>
        <begin position="171"/>
        <end position="196"/>
    </location>
</feature>
<gene>
    <name evidence="9" type="ORF">FHT02_000295</name>
</gene>
<evidence type="ECO:0000256" key="6">
    <source>
        <dbReference type="ARBA" id="ARBA00023136"/>
    </source>
</evidence>
<sequence>MQRVSATTAIIALTAVVSAAVILGHYDYDASMRAGFIPARLSGVATDFAAVPAWLTPLTCTLLHGGFLHLGMNMLMLGFTGKETERALGAAGIVLLYVVGAFVAAFAQWLPDPQATIPMIGASGAASAVVGAYSLLFGRSRAKAIGPIPAQAVHVVWLAVAWTVVNLLSAFAFLGAGVAVAAPAHIGGFLAGLVLAKPLLRWRWRKA</sequence>
<organism evidence="9 10">
    <name type="scientific">Sphingomonas xinjiangensis</name>
    <dbReference type="NCBI Taxonomy" id="643568"/>
    <lineage>
        <taxon>Bacteria</taxon>
        <taxon>Pseudomonadati</taxon>
        <taxon>Pseudomonadota</taxon>
        <taxon>Alphaproteobacteria</taxon>
        <taxon>Sphingomonadales</taxon>
        <taxon>Sphingomonadaceae</taxon>
        <taxon>Sphingomonas</taxon>
    </lineage>
</organism>
<dbReference type="SUPFAM" id="SSF144091">
    <property type="entry name" value="Rhomboid-like"/>
    <property type="match status" value="1"/>
</dbReference>
<dbReference type="PANTHER" id="PTHR43731:SF14">
    <property type="entry name" value="PRESENILIN-ASSOCIATED RHOMBOID-LIKE PROTEIN, MITOCHONDRIAL"/>
    <property type="match status" value="1"/>
</dbReference>
<dbReference type="PANTHER" id="PTHR43731">
    <property type="entry name" value="RHOMBOID PROTEASE"/>
    <property type="match status" value="1"/>
</dbReference>
<dbReference type="RefSeq" id="WP_184083508.1">
    <property type="nucleotide sequence ID" value="NZ_JACIJF010000001.1"/>
</dbReference>
<evidence type="ECO:0000256" key="2">
    <source>
        <dbReference type="ARBA" id="ARBA00009045"/>
    </source>
</evidence>